<keyword evidence="2" id="KW-0732">Signal</keyword>
<feature type="chain" id="PRO_5045649575" evidence="2">
    <location>
        <begin position="21"/>
        <end position="239"/>
    </location>
</feature>
<proteinExistence type="predicted"/>
<reference evidence="3 4" key="1">
    <citation type="submission" date="2024-05" db="EMBL/GenBank/DDBJ databases">
        <authorList>
            <person name="De Oliveira J.P."/>
            <person name="Noriler S.A."/>
            <person name="De Oliveira A.G."/>
            <person name="Sipoli D.S."/>
        </authorList>
    </citation>
    <scope>NUCLEOTIDE SEQUENCE [LARGE SCALE GENOMIC DNA]</scope>
    <source>
        <strain evidence="3 4">LABIM189</strain>
    </source>
</reference>
<dbReference type="InterPro" id="IPR031817">
    <property type="entry name" value="DotD"/>
</dbReference>
<dbReference type="Pfam" id="PF16816">
    <property type="entry name" value="DotD"/>
    <property type="match status" value="1"/>
</dbReference>
<organism evidence="3 4">
    <name type="scientific">Chromobacterium vaccinii</name>
    <dbReference type="NCBI Taxonomy" id="1108595"/>
    <lineage>
        <taxon>Bacteria</taxon>
        <taxon>Pseudomonadati</taxon>
        <taxon>Pseudomonadota</taxon>
        <taxon>Betaproteobacteria</taxon>
        <taxon>Neisseriales</taxon>
        <taxon>Chromobacteriaceae</taxon>
        <taxon>Chromobacterium</taxon>
    </lineage>
</organism>
<dbReference type="RefSeq" id="WP_347369310.1">
    <property type="nucleotide sequence ID" value="NZ_JBDOJC010000001.1"/>
</dbReference>
<sequence length="239" mass="25794">MNTTKTLMAIATVLAMTGCALPVARSPGNGAELNMLDKALEGASLTPPAANRTAADASDGNSAQMSKNRLSRKPDDNLNRLYSADYNGPPSGILQDIADTVGWRFEQRGAPDANAVVRVRSASQPAMAVLRSIGEQFPYALVVDERAKSIMLDYTRLIIDPQGASKPQTQKYSMDGGIFSSRRLAARIADGYKRKGFDYQIKTIGRKFQIQLGPFTDDGSGERKVRDALGPLKRISQAA</sequence>
<dbReference type="Gene3D" id="3.55.50.60">
    <property type="entry name" value="DotD protein"/>
    <property type="match status" value="1"/>
</dbReference>
<dbReference type="EMBL" id="JBDOJC010000001">
    <property type="protein sequence ID" value="MEO2215524.1"/>
    <property type="molecule type" value="Genomic_DNA"/>
</dbReference>
<evidence type="ECO:0000256" key="2">
    <source>
        <dbReference type="SAM" id="SignalP"/>
    </source>
</evidence>
<protein>
    <submittedName>
        <fullName evidence="3">DotD/TraH family lipoprotein</fullName>
    </submittedName>
</protein>
<gene>
    <name evidence="3" type="ORF">ABGV49_00385</name>
</gene>
<keyword evidence="3" id="KW-0449">Lipoprotein</keyword>
<feature type="region of interest" description="Disordered" evidence="1">
    <location>
        <begin position="48"/>
        <end position="77"/>
    </location>
</feature>
<dbReference type="PROSITE" id="PS51257">
    <property type="entry name" value="PROKAR_LIPOPROTEIN"/>
    <property type="match status" value="1"/>
</dbReference>
<dbReference type="InterPro" id="IPR038140">
    <property type="entry name" value="DotD_sf"/>
</dbReference>
<feature type="compositionally biased region" description="Polar residues" evidence="1">
    <location>
        <begin position="59"/>
        <end position="68"/>
    </location>
</feature>
<feature type="signal peptide" evidence="2">
    <location>
        <begin position="1"/>
        <end position="20"/>
    </location>
</feature>
<evidence type="ECO:0000313" key="3">
    <source>
        <dbReference type="EMBL" id="MEO2215524.1"/>
    </source>
</evidence>
<accession>A0ABV0F629</accession>
<comment type="caution">
    <text evidence="3">The sequence shown here is derived from an EMBL/GenBank/DDBJ whole genome shotgun (WGS) entry which is preliminary data.</text>
</comment>
<evidence type="ECO:0000313" key="4">
    <source>
        <dbReference type="Proteomes" id="UP001455709"/>
    </source>
</evidence>
<name>A0ABV0F629_9NEIS</name>
<dbReference type="Proteomes" id="UP001455709">
    <property type="component" value="Unassembled WGS sequence"/>
</dbReference>
<keyword evidence="4" id="KW-1185">Reference proteome</keyword>
<evidence type="ECO:0000256" key="1">
    <source>
        <dbReference type="SAM" id="MobiDB-lite"/>
    </source>
</evidence>